<proteinExistence type="predicted"/>
<dbReference type="Proteomes" id="UP000236723">
    <property type="component" value="Unassembled WGS sequence"/>
</dbReference>
<organism evidence="1 2">
    <name type="scientific">Thermomonospora echinospora</name>
    <dbReference type="NCBI Taxonomy" id="1992"/>
    <lineage>
        <taxon>Bacteria</taxon>
        <taxon>Bacillati</taxon>
        <taxon>Actinomycetota</taxon>
        <taxon>Actinomycetes</taxon>
        <taxon>Streptosporangiales</taxon>
        <taxon>Thermomonosporaceae</taxon>
        <taxon>Thermomonospora</taxon>
    </lineage>
</organism>
<dbReference type="AlphaFoldDB" id="A0A1H6DR28"/>
<evidence type="ECO:0000313" key="2">
    <source>
        <dbReference type="Proteomes" id="UP000236723"/>
    </source>
</evidence>
<dbReference type="EMBL" id="FNVO01000021">
    <property type="protein sequence ID" value="SEG87857.1"/>
    <property type="molecule type" value="Genomic_DNA"/>
</dbReference>
<accession>A0A1H6DR28</accession>
<evidence type="ECO:0000313" key="1">
    <source>
        <dbReference type="EMBL" id="SEG87857.1"/>
    </source>
</evidence>
<dbReference type="RefSeq" id="WP_235018277.1">
    <property type="nucleotide sequence ID" value="NZ_FNVO01000021.1"/>
</dbReference>
<protein>
    <recommendedName>
        <fullName evidence="3">Tn3 transposase DDE domain-containing protein</fullName>
    </recommendedName>
</protein>
<gene>
    <name evidence="1" type="ORF">SAMN04489712_12119</name>
</gene>
<evidence type="ECO:0008006" key="3">
    <source>
        <dbReference type="Google" id="ProtNLM"/>
    </source>
</evidence>
<sequence length="56" mass="6353">MLRRFTCGGPKRPAYQAIEELGRVIGPVLDHLNLYGRFELDMARHLDLGQEPSSMP</sequence>
<keyword evidence="2" id="KW-1185">Reference proteome</keyword>
<name>A0A1H6DR28_9ACTN</name>
<reference evidence="2" key="1">
    <citation type="submission" date="2016-10" db="EMBL/GenBank/DDBJ databases">
        <authorList>
            <person name="Varghese N."/>
            <person name="Submissions S."/>
        </authorList>
    </citation>
    <scope>NUCLEOTIDE SEQUENCE [LARGE SCALE GENOMIC DNA]</scope>
    <source>
        <strain evidence="2">DSM 43163</strain>
    </source>
</reference>